<sequence length="1368" mass="150373">MIIYNNVGNKVLEIEVDDNSYRNRAVMGDHSLTLYYSLPEHVEIPVGSYCEFQGETFTLKRPENFKMKHKRLFEYTVLFDPPEANAKVWKFRNPVDGRLKFSLTAKPHEHLQMFVDNMNRRDKGWTVGECIDGVETLIAYDHDFCIDALTRMASTFKTEYEFTGKRVSLRKIEYNKSNPLPLSYGCGNGFKPGVGRSNTGDNPPTEILFVQGGTDNIDPSKYGSSELLLPKNQTLAYDGEHFEDEDGFIAKNARRYVVDEAGLSIRRDDKQLSSLAEDSLDCSEIYPKRVGTVNTVVVVDEKNNFYDIVDTSIPSSLNYEECLIEGETMTVVFQTGMLAGREFEVKYYHNAVKGKAARRFEIVPADIDGQTMPNTTFAPKSGDKYAVFKCMLPTAYICDNATKTGASWDMFRAAVKHLFDNEDLKFTFTGELDGIWSKKDWVNIGGRIKLGGYIRFSDDQFQKDGVLVRITGIKDYINKPHSPVIELSNTTVSGSVSSTLNDLKSEEVIVDDLHRDAIQFTKRRFRDAKETISMLEEALLDNFTNSINPIAVQTMSMLVGDESLQFRFVNSKTSPVPVTHRIVYDNETKQLTAEAGIIQHMTLGINTVSASHKVSEYKFWDMTAYTSAVLDDGKKKYYLYAKVSKTAQTGVFILSENAIKLEGVSGFYHLLVGVLNSEYNEERSFVTLYGFTEILPGRITTDKIVSTDGNTYFDLLKGIISGQIKFKSGSSGLYELDEWEAVNGLITQAQNTANAAVESAKNANTAVGDLNDYVDGAFADGIITEAEAKAIEKYINTVNNTKAAVEAAYNKLYTNAYLTGTAKTGLLNAKVTLMGSIENLISAINSAIADGRTTVTEKNNVDNKYATFNSAYADFNTAVEAANKAIQDTLKGYSDSVLNTANAAVESAKNANTAVGDLNDYVDGAFADGIITEAEAKAIEKYINTVNNTKAAVEAAYNKLYTNAYLTGTAKTGLLNAKVTLMGSIENLISAINSAIADGRTTVTEKNNVDNKYATFNSAYADFNTAVEAANKAIQDTLKGYSDSVLNTANAAVESAKNAIAKDLGYTNFADLEKKAAANETIIVGGKINTTLINAELIVTAALLAKLVKVTELVAEHLTVTGSSKIAGFSVSGNGLTNTPFNNDAYVIFRNDAHKCFAGIGGNVLPTSSGLRAVARFENEDTSDWWGLNRNIATLFSAKNGRYNHAFLGSGNGNLDGWIGGYKYSKYNLTSANTIYSGYSNLKDNNRWVIYSSVDNSGITLPKLSEVRDALSIGSSTKFCVEFTIIADLDSKTFDIYGRNSKESSDNTYPWNTSEYPNLVHWDNDHWDSLAMGAGDSLTVLLIYDSSKGGSKGGYPLTYTARVINRQN</sequence>
<organism evidence="1 2">
    <name type="scientific">Phocaeicola coprocola DSM 17136</name>
    <dbReference type="NCBI Taxonomy" id="470145"/>
    <lineage>
        <taxon>Bacteria</taxon>
        <taxon>Pseudomonadati</taxon>
        <taxon>Bacteroidota</taxon>
        <taxon>Bacteroidia</taxon>
        <taxon>Bacteroidales</taxon>
        <taxon>Bacteroidaceae</taxon>
        <taxon>Phocaeicola</taxon>
    </lineage>
</organism>
<reference evidence="1 2" key="1">
    <citation type="submission" date="2008-04" db="EMBL/GenBank/DDBJ databases">
        <title>Draft genome sequence of Bacteroides coprocola (DSM 17136).</title>
        <authorList>
            <person name="Sudarsanam P."/>
            <person name="Ley R."/>
            <person name="Guruge J."/>
            <person name="Turnbaugh P.J."/>
            <person name="Mahowald M."/>
            <person name="Liep D."/>
            <person name="Gordon J."/>
        </authorList>
    </citation>
    <scope>NUCLEOTIDE SEQUENCE [LARGE SCALE GENOMIC DNA]</scope>
    <source>
        <strain evidence="1 2">DSM 17136</strain>
    </source>
</reference>
<accession>B3JGW4</accession>
<dbReference type="EMBL" id="ABIY02000071">
    <property type="protein sequence ID" value="EDV01708.1"/>
    <property type="molecule type" value="Genomic_DNA"/>
</dbReference>
<gene>
    <name evidence="1" type="ORF">BACCOP_01120</name>
</gene>
<comment type="caution">
    <text evidence="1">The sequence shown here is derived from an EMBL/GenBank/DDBJ whole genome shotgun (WGS) entry which is preliminary data.</text>
</comment>
<name>B3JGW4_9BACT</name>
<dbReference type="RefSeq" id="WP_007564969.1">
    <property type="nucleotide sequence ID" value="NZ_DS981430.1"/>
</dbReference>
<protein>
    <submittedName>
        <fullName evidence="1">Uncharacterized protein</fullName>
    </submittedName>
</protein>
<dbReference type="STRING" id="470145.BACCOP_01120"/>
<dbReference type="OrthoDB" id="1080171at2"/>
<evidence type="ECO:0000313" key="2">
    <source>
        <dbReference type="Proteomes" id="UP000003146"/>
    </source>
</evidence>
<reference evidence="1 2" key="2">
    <citation type="submission" date="2008-04" db="EMBL/GenBank/DDBJ databases">
        <authorList>
            <person name="Fulton L."/>
            <person name="Clifton S."/>
            <person name="Fulton B."/>
            <person name="Xu J."/>
            <person name="Minx P."/>
            <person name="Pepin K.H."/>
            <person name="Johnson M."/>
            <person name="Thiruvilangam P."/>
            <person name="Bhonagiri V."/>
            <person name="Nash W.E."/>
            <person name="Mardis E.R."/>
            <person name="Wilson R.K."/>
        </authorList>
    </citation>
    <scope>NUCLEOTIDE SEQUENCE [LARGE SCALE GENOMIC DNA]</scope>
    <source>
        <strain evidence="1 2">DSM 17136</strain>
    </source>
</reference>
<proteinExistence type="predicted"/>
<evidence type="ECO:0000313" key="1">
    <source>
        <dbReference type="EMBL" id="EDV01708.1"/>
    </source>
</evidence>
<dbReference type="Proteomes" id="UP000003146">
    <property type="component" value="Unassembled WGS sequence"/>
</dbReference>
<dbReference type="HOGENOM" id="CLU_261284_0_0_10"/>
<dbReference type="eggNOG" id="COG4926">
    <property type="taxonomic scope" value="Bacteria"/>
</dbReference>